<dbReference type="GO" id="GO:0005524">
    <property type="term" value="F:ATP binding"/>
    <property type="evidence" value="ECO:0007669"/>
    <property type="project" value="UniProtKB-KW"/>
</dbReference>
<accession>A0A318N7D3</accession>
<evidence type="ECO:0000256" key="7">
    <source>
        <dbReference type="ARBA" id="ARBA00022777"/>
    </source>
</evidence>
<evidence type="ECO:0000256" key="11">
    <source>
        <dbReference type="ARBA" id="ARBA00029766"/>
    </source>
</evidence>
<evidence type="ECO:0000256" key="5">
    <source>
        <dbReference type="ARBA" id="ARBA00022679"/>
    </source>
</evidence>
<evidence type="ECO:0000313" key="14">
    <source>
        <dbReference type="EMBL" id="PXY94708.1"/>
    </source>
</evidence>
<reference evidence="14 15" key="1">
    <citation type="submission" date="2018-05" db="EMBL/GenBank/DDBJ databases">
        <title>Reference genomes for bee gut microbiota database.</title>
        <authorList>
            <person name="Ellegaard K.M."/>
        </authorList>
    </citation>
    <scope>NUCLEOTIDE SEQUENCE [LARGE SCALE GENOMIC DNA]</scope>
    <source>
        <strain evidence="14 15">ESL0167</strain>
    </source>
</reference>
<evidence type="ECO:0000256" key="10">
    <source>
        <dbReference type="ARBA" id="ARBA00029409"/>
    </source>
</evidence>
<keyword evidence="6" id="KW-0547">Nucleotide-binding</keyword>
<comment type="function">
    <text evidence="10">Catalyzes the transfer of pyrophosphate from adenosine triphosphate (ATP) to 6-hydroxymethyl-7,8-dihydropterin, an enzymatic step in folate biosynthesis pathway.</text>
</comment>
<keyword evidence="8" id="KW-0067">ATP-binding</keyword>
<dbReference type="InterPro" id="IPR035907">
    <property type="entry name" value="Hppk_sf"/>
</dbReference>
<evidence type="ECO:0000256" key="2">
    <source>
        <dbReference type="ARBA" id="ARBA00005810"/>
    </source>
</evidence>
<comment type="similarity">
    <text evidence="2">Belongs to the HPPK family.</text>
</comment>
<dbReference type="PANTHER" id="PTHR43071">
    <property type="entry name" value="2-AMINO-4-HYDROXY-6-HYDROXYMETHYLDIHYDROPTERIDINE PYROPHOSPHOKINASE"/>
    <property type="match status" value="1"/>
</dbReference>
<evidence type="ECO:0000256" key="8">
    <source>
        <dbReference type="ARBA" id="ARBA00022840"/>
    </source>
</evidence>
<evidence type="ECO:0000256" key="1">
    <source>
        <dbReference type="ARBA" id="ARBA00005051"/>
    </source>
</evidence>
<comment type="pathway">
    <text evidence="1">Cofactor biosynthesis; tetrahydrofolate biosynthesis; 2-amino-4-hydroxy-6-hydroxymethyl-7,8-dihydropteridine diphosphate from 7,8-dihydroneopterin triphosphate: step 4/4.</text>
</comment>
<evidence type="ECO:0000256" key="3">
    <source>
        <dbReference type="ARBA" id="ARBA00013253"/>
    </source>
</evidence>
<dbReference type="NCBIfam" id="TIGR01498">
    <property type="entry name" value="folK"/>
    <property type="match status" value="1"/>
</dbReference>
<proteinExistence type="inferred from homology"/>
<keyword evidence="5" id="KW-0808">Transferase</keyword>
<evidence type="ECO:0000259" key="13">
    <source>
        <dbReference type="PROSITE" id="PS00794"/>
    </source>
</evidence>
<dbReference type="GO" id="GO:0016301">
    <property type="term" value="F:kinase activity"/>
    <property type="evidence" value="ECO:0007669"/>
    <property type="project" value="UniProtKB-KW"/>
</dbReference>
<dbReference type="Proteomes" id="UP000247838">
    <property type="component" value="Unassembled WGS sequence"/>
</dbReference>
<organism evidence="14 15">
    <name type="scientific">Frischella perrara</name>
    <dbReference type="NCBI Taxonomy" id="1267021"/>
    <lineage>
        <taxon>Bacteria</taxon>
        <taxon>Pseudomonadati</taxon>
        <taxon>Pseudomonadota</taxon>
        <taxon>Gammaproteobacteria</taxon>
        <taxon>Orbales</taxon>
        <taxon>Orbaceae</taxon>
        <taxon>Frischella</taxon>
    </lineage>
</organism>
<dbReference type="GO" id="GO:0003848">
    <property type="term" value="F:2-amino-4-hydroxy-6-hydroxymethyldihydropteridine diphosphokinase activity"/>
    <property type="evidence" value="ECO:0007669"/>
    <property type="project" value="UniProtKB-EC"/>
</dbReference>
<evidence type="ECO:0000313" key="15">
    <source>
        <dbReference type="Proteomes" id="UP000247838"/>
    </source>
</evidence>
<dbReference type="EC" id="2.7.6.3" evidence="3"/>
<keyword evidence="7 14" id="KW-0418">Kinase</keyword>
<evidence type="ECO:0000256" key="4">
    <source>
        <dbReference type="ARBA" id="ARBA00016218"/>
    </source>
</evidence>
<dbReference type="UniPathway" id="UPA00077">
    <property type="reaction ID" value="UER00155"/>
</dbReference>
<dbReference type="SUPFAM" id="SSF55083">
    <property type="entry name" value="6-hydroxymethyl-7,8-dihydropterin pyrophosphokinase, HPPK"/>
    <property type="match status" value="1"/>
</dbReference>
<sequence>MAIVYVALGANLGDPLQQAENAITAIEQIPQTSVIKISPFYRSKPLGPQDQPDYLNAVIKIITELSPLALLKALQTIELNLGRVRKANRWGPRTLDLDILLYDSHVIQSEELTIPHYDMYNREFVLYPLFDIAPDLILPNQVPLKILINKVPINNMTFW</sequence>
<dbReference type="GO" id="GO:0046654">
    <property type="term" value="P:tetrahydrofolate biosynthetic process"/>
    <property type="evidence" value="ECO:0007669"/>
    <property type="project" value="UniProtKB-UniPathway"/>
</dbReference>
<dbReference type="PROSITE" id="PS00794">
    <property type="entry name" value="HPPK"/>
    <property type="match status" value="1"/>
</dbReference>
<dbReference type="PANTHER" id="PTHR43071:SF1">
    <property type="entry name" value="2-AMINO-4-HYDROXY-6-HYDROXYMETHYLDIHYDROPTERIDINE PYROPHOSPHOKINASE"/>
    <property type="match status" value="1"/>
</dbReference>
<dbReference type="Gene3D" id="3.30.70.560">
    <property type="entry name" value="7,8-Dihydro-6-hydroxymethylpterin-pyrophosphokinase HPPK"/>
    <property type="match status" value="1"/>
</dbReference>
<dbReference type="CDD" id="cd00483">
    <property type="entry name" value="HPPK"/>
    <property type="match status" value="1"/>
</dbReference>
<evidence type="ECO:0000256" key="6">
    <source>
        <dbReference type="ARBA" id="ARBA00022741"/>
    </source>
</evidence>
<dbReference type="EMBL" id="QGLM01000018">
    <property type="protein sequence ID" value="PXY94708.1"/>
    <property type="molecule type" value="Genomic_DNA"/>
</dbReference>
<dbReference type="Pfam" id="PF01288">
    <property type="entry name" value="HPPK"/>
    <property type="match status" value="1"/>
</dbReference>
<dbReference type="RefSeq" id="WP_110444077.1">
    <property type="nucleotide sequence ID" value="NZ_QGLM01000018.1"/>
</dbReference>
<dbReference type="InterPro" id="IPR000550">
    <property type="entry name" value="Hppk"/>
</dbReference>
<name>A0A318N7D3_FRIPE</name>
<evidence type="ECO:0000256" key="9">
    <source>
        <dbReference type="ARBA" id="ARBA00022909"/>
    </source>
</evidence>
<dbReference type="AlphaFoldDB" id="A0A318N7D3"/>
<keyword evidence="9" id="KW-0289">Folate biosynthesis</keyword>
<evidence type="ECO:0000256" key="12">
    <source>
        <dbReference type="ARBA" id="ARBA00033413"/>
    </source>
</evidence>
<protein>
    <recommendedName>
        <fullName evidence="4">2-amino-4-hydroxy-6-hydroxymethyldihydropteridine pyrophosphokinase</fullName>
        <ecNumber evidence="3">2.7.6.3</ecNumber>
    </recommendedName>
    <alternativeName>
        <fullName evidence="11">6-hydroxymethyl-7,8-dihydropterin pyrophosphokinase</fullName>
    </alternativeName>
    <alternativeName>
        <fullName evidence="12">7,8-dihydro-6-hydroxymethylpterin-pyrophosphokinase</fullName>
    </alternativeName>
</protein>
<comment type="caution">
    <text evidence="14">The sequence shown here is derived from an EMBL/GenBank/DDBJ whole genome shotgun (WGS) entry which is preliminary data.</text>
</comment>
<gene>
    <name evidence="14" type="primary">folK</name>
    <name evidence="14" type="ORF">DKK76_09675</name>
</gene>
<feature type="domain" description="7,8-dihydro-6-hydroxymethylpterin-pyrophosphokinase" evidence="13">
    <location>
        <begin position="89"/>
        <end position="100"/>
    </location>
</feature>
<dbReference type="GO" id="GO:0046656">
    <property type="term" value="P:folic acid biosynthetic process"/>
    <property type="evidence" value="ECO:0007669"/>
    <property type="project" value="UniProtKB-KW"/>
</dbReference>